<dbReference type="EMBL" id="LT991977">
    <property type="protein sequence ID" value="SPK74456.1"/>
    <property type="molecule type" value="Genomic_DNA"/>
</dbReference>
<name>A0A375II51_9BURK</name>
<protein>
    <submittedName>
        <fullName evidence="1">Uncharacterized protein</fullName>
    </submittedName>
</protein>
<gene>
    <name evidence="1" type="ORF">CT19425_MP20166</name>
</gene>
<keyword evidence="1" id="KW-0614">Plasmid</keyword>
<accession>A0A375II51</accession>
<geneLocation type="plasmid" evidence="1">
    <name>II</name>
</geneLocation>
<proteinExistence type="predicted"/>
<dbReference type="AlphaFoldDB" id="A0A375II51"/>
<reference evidence="1 2" key="1">
    <citation type="submission" date="2018-01" db="EMBL/GenBank/DDBJ databases">
        <authorList>
            <person name="Gaut B.S."/>
            <person name="Morton B.R."/>
            <person name="Clegg M.T."/>
            <person name="Duvall M.R."/>
        </authorList>
    </citation>
    <scope>NUCLEOTIDE SEQUENCE [LARGE SCALE GENOMIC DNA]</scope>
    <source>
        <strain evidence="1">Cupriavidus taiwanensis LMG 19425</strain>
        <plasmid evidence="2">Plasmid ii</plasmid>
    </source>
</reference>
<dbReference type="Proteomes" id="UP000255505">
    <property type="component" value="Plasmid II"/>
</dbReference>
<evidence type="ECO:0000313" key="2">
    <source>
        <dbReference type="Proteomes" id="UP000255505"/>
    </source>
</evidence>
<organism evidence="1 2">
    <name type="scientific">Cupriavidus taiwanensis</name>
    <dbReference type="NCBI Taxonomy" id="164546"/>
    <lineage>
        <taxon>Bacteria</taxon>
        <taxon>Pseudomonadati</taxon>
        <taxon>Pseudomonadota</taxon>
        <taxon>Betaproteobacteria</taxon>
        <taxon>Burkholderiales</taxon>
        <taxon>Burkholderiaceae</taxon>
        <taxon>Cupriavidus</taxon>
    </lineage>
</organism>
<sequence length="129" mass="14162">MPAQMNMKTHDKVEYSGLPSPRRTLPYLLKASARQAMTQPKTKIWTSEPKERVDQSKSWVAVAAAYAGQRTMAMTVTSTAVSVQTVRNPSRRGVDVFKWISSDASWRMVLCGGTCLPGAVGAAFFSCFV</sequence>
<evidence type="ECO:0000313" key="1">
    <source>
        <dbReference type="EMBL" id="SPK74456.1"/>
    </source>
</evidence>